<name>A0A0F9GZK2_9ZZZZ</name>
<reference evidence="1" key="1">
    <citation type="journal article" date="2015" name="Nature">
        <title>Complex archaea that bridge the gap between prokaryotes and eukaryotes.</title>
        <authorList>
            <person name="Spang A."/>
            <person name="Saw J.H."/>
            <person name="Jorgensen S.L."/>
            <person name="Zaremba-Niedzwiedzka K."/>
            <person name="Martijn J."/>
            <person name="Lind A.E."/>
            <person name="van Eijk R."/>
            <person name="Schleper C."/>
            <person name="Guy L."/>
            <person name="Ettema T.J."/>
        </authorList>
    </citation>
    <scope>NUCLEOTIDE SEQUENCE</scope>
</reference>
<gene>
    <name evidence="1" type="ORF">LCGC14_1847610</name>
</gene>
<organism evidence="1">
    <name type="scientific">marine sediment metagenome</name>
    <dbReference type="NCBI Taxonomy" id="412755"/>
    <lineage>
        <taxon>unclassified sequences</taxon>
        <taxon>metagenomes</taxon>
        <taxon>ecological metagenomes</taxon>
    </lineage>
</organism>
<dbReference type="EMBL" id="LAZR01018514">
    <property type="protein sequence ID" value="KKL96126.1"/>
    <property type="molecule type" value="Genomic_DNA"/>
</dbReference>
<sequence>MRLYFYFLDSMYIPCKQKTVYILAKVPIGLNGIKSVNMHDGIRKKTKLLSVQALEIILPF</sequence>
<protein>
    <submittedName>
        <fullName evidence="1">Uncharacterized protein</fullName>
    </submittedName>
</protein>
<comment type="caution">
    <text evidence="1">The sequence shown here is derived from an EMBL/GenBank/DDBJ whole genome shotgun (WGS) entry which is preliminary data.</text>
</comment>
<evidence type="ECO:0000313" key="1">
    <source>
        <dbReference type="EMBL" id="KKL96126.1"/>
    </source>
</evidence>
<dbReference type="AlphaFoldDB" id="A0A0F9GZK2"/>
<proteinExistence type="predicted"/>
<accession>A0A0F9GZK2</accession>